<keyword evidence="1" id="KW-1185">Reference proteome</keyword>
<accession>A0A1I7WV94</accession>
<protein>
    <submittedName>
        <fullName evidence="2">Coat protein</fullName>
    </submittedName>
</protein>
<name>A0A1I7WV94_HETBA</name>
<dbReference type="WBParaSite" id="Hba_09123">
    <property type="protein sequence ID" value="Hba_09123"/>
    <property type="gene ID" value="Hba_09123"/>
</dbReference>
<evidence type="ECO:0000313" key="1">
    <source>
        <dbReference type="Proteomes" id="UP000095283"/>
    </source>
</evidence>
<dbReference type="AlphaFoldDB" id="A0A1I7WV94"/>
<proteinExistence type="predicted"/>
<evidence type="ECO:0000313" key="2">
    <source>
        <dbReference type="WBParaSite" id="Hba_09123"/>
    </source>
</evidence>
<sequence length="105" mass="11359">MARPRKRPINRPPQRATVGPNSFVVAASDAMGQQLSARRRRAGSGVAAVPELEPQQQLLLLLLGGQSIRNDGIQAMIGPAATHNSFASGYISRPIRLTFSISFYM</sequence>
<dbReference type="Proteomes" id="UP000095283">
    <property type="component" value="Unplaced"/>
</dbReference>
<organism evidence="1 2">
    <name type="scientific">Heterorhabditis bacteriophora</name>
    <name type="common">Entomopathogenic nematode worm</name>
    <dbReference type="NCBI Taxonomy" id="37862"/>
    <lineage>
        <taxon>Eukaryota</taxon>
        <taxon>Metazoa</taxon>
        <taxon>Ecdysozoa</taxon>
        <taxon>Nematoda</taxon>
        <taxon>Chromadorea</taxon>
        <taxon>Rhabditida</taxon>
        <taxon>Rhabditina</taxon>
        <taxon>Rhabditomorpha</taxon>
        <taxon>Strongyloidea</taxon>
        <taxon>Heterorhabditidae</taxon>
        <taxon>Heterorhabditis</taxon>
    </lineage>
</organism>
<reference evidence="2" key="1">
    <citation type="submission" date="2016-11" db="UniProtKB">
        <authorList>
            <consortium name="WormBaseParasite"/>
        </authorList>
    </citation>
    <scope>IDENTIFICATION</scope>
</reference>